<evidence type="ECO:0008006" key="5">
    <source>
        <dbReference type="Google" id="ProtNLM"/>
    </source>
</evidence>
<keyword evidence="4" id="KW-1185">Reference proteome</keyword>
<organism evidence="2 4">
    <name type="scientific">Medicago truncatula</name>
    <name type="common">Barrel medic</name>
    <name type="synonym">Medicago tribuloides</name>
    <dbReference type="NCBI Taxonomy" id="3880"/>
    <lineage>
        <taxon>Eukaryota</taxon>
        <taxon>Viridiplantae</taxon>
        <taxon>Streptophyta</taxon>
        <taxon>Embryophyta</taxon>
        <taxon>Tracheophyta</taxon>
        <taxon>Spermatophyta</taxon>
        <taxon>Magnoliopsida</taxon>
        <taxon>eudicotyledons</taxon>
        <taxon>Gunneridae</taxon>
        <taxon>Pentapetalae</taxon>
        <taxon>rosids</taxon>
        <taxon>fabids</taxon>
        <taxon>Fabales</taxon>
        <taxon>Fabaceae</taxon>
        <taxon>Papilionoideae</taxon>
        <taxon>50 kb inversion clade</taxon>
        <taxon>NPAAA clade</taxon>
        <taxon>Hologalegina</taxon>
        <taxon>IRL clade</taxon>
        <taxon>Trifolieae</taxon>
        <taxon>Medicago</taxon>
    </lineage>
</organism>
<feature type="compositionally biased region" description="Polar residues" evidence="1">
    <location>
        <begin position="60"/>
        <end position="79"/>
    </location>
</feature>
<reference evidence="2 4" key="1">
    <citation type="journal article" date="2011" name="Nature">
        <title>The Medicago genome provides insight into the evolution of rhizobial symbioses.</title>
        <authorList>
            <person name="Young N.D."/>
            <person name="Debelle F."/>
            <person name="Oldroyd G.E."/>
            <person name="Geurts R."/>
            <person name="Cannon S.B."/>
            <person name="Udvardi M.K."/>
            <person name="Benedito V.A."/>
            <person name="Mayer K.F."/>
            <person name="Gouzy J."/>
            <person name="Schoof H."/>
            <person name="Van de Peer Y."/>
            <person name="Proost S."/>
            <person name="Cook D.R."/>
            <person name="Meyers B.C."/>
            <person name="Spannagl M."/>
            <person name="Cheung F."/>
            <person name="De Mita S."/>
            <person name="Krishnakumar V."/>
            <person name="Gundlach H."/>
            <person name="Zhou S."/>
            <person name="Mudge J."/>
            <person name="Bharti A.K."/>
            <person name="Murray J.D."/>
            <person name="Naoumkina M.A."/>
            <person name="Rosen B."/>
            <person name="Silverstein K.A."/>
            <person name="Tang H."/>
            <person name="Rombauts S."/>
            <person name="Zhao P.X."/>
            <person name="Zhou P."/>
            <person name="Barbe V."/>
            <person name="Bardou P."/>
            <person name="Bechner M."/>
            <person name="Bellec A."/>
            <person name="Berger A."/>
            <person name="Berges H."/>
            <person name="Bidwell S."/>
            <person name="Bisseling T."/>
            <person name="Choisne N."/>
            <person name="Couloux A."/>
            <person name="Denny R."/>
            <person name="Deshpande S."/>
            <person name="Dai X."/>
            <person name="Doyle J.J."/>
            <person name="Dudez A.M."/>
            <person name="Farmer A.D."/>
            <person name="Fouteau S."/>
            <person name="Franken C."/>
            <person name="Gibelin C."/>
            <person name="Gish J."/>
            <person name="Goldstein S."/>
            <person name="Gonzalez A.J."/>
            <person name="Green P.J."/>
            <person name="Hallab A."/>
            <person name="Hartog M."/>
            <person name="Hua A."/>
            <person name="Humphray S.J."/>
            <person name="Jeong D.H."/>
            <person name="Jing Y."/>
            <person name="Jocker A."/>
            <person name="Kenton S.M."/>
            <person name="Kim D.J."/>
            <person name="Klee K."/>
            <person name="Lai H."/>
            <person name="Lang C."/>
            <person name="Lin S."/>
            <person name="Macmil S.L."/>
            <person name="Magdelenat G."/>
            <person name="Matthews L."/>
            <person name="McCorrison J."/>
            <person name="Monaghan E.L."/>
            <person name="Mun J.H."/>
            <person name="Najar F.Z."/>
            <person name="Nicholson C."/>
            <person name="Noirot C."/>
            <person name="O'Bleness M."/>
            <person name="Paule C.R."/>
            <person name="Poulain J."/>
            <person name="Prion F."/>
            <person name="Qin B."/>
            <person name="Qu C."/>
            <person name="Retzel E.F."/>
            <person name="Riddle C."/>
            <person name="Sallet E."/>
            <person name="Samain S."/>
            <person name="Samson N."/>
            <person name="Sanders I."/>
            <person name="Saurat O."/>
            <person name="Scarpelli C."/>
            <person name="Schiex T."/>
            <person name="Segurens B."/>
            <person name="Severin A.J."/>
            <person name="Sherrier D.J."/>
            <person name="Shi R."/>
            <person name="Sims S."/>
            <person name="Singer S.R."/>
            <person name="Sinharoy S."/>
            <person name="Sterck L."/>
            <person name="Viollet A."/>
            <person name="Wang B.B."/>
            <person name="Wang K."/>
            <person name="Wang M."/>
            <person name="Wang X."/>
            <person name="Warfsmann J."/>
            <person name="Weissenbach J."/>
            <person name="White D.D."/>
            <person name="White J.D."/>
            <person name="Wiley G.B."/>
            <person name="Wincker P."/>
            <person name="Xing Y."/>
            <person name="Yang L."/>
            <person name="Yao Z."/>
            <person name="Ying F."/>
            <person name="Zhai J."/>
            <person name="Zhou L."/>
            <person name="Zuber A."/>
            <person name="Denarie J."/>
            <person name="Dixon R.A."/>
            <person name="May G.D."/>
            <person name="Schwartz D.C."/>
            <person name="Rogers J."/>
            <person name="Quetier F."/>
            <person name="Town C.D."/>
            <person name="Roe B.A."/>
        </authorList>
    </citation>
    <scope>NUCLEOTIDE SEQUENCE [LARGE SCALE GENOMIC DNA]</scope>
    <source>
        <strain evidence="2">A17</strain>
        <strain evidence="3 4">cv. Jemalong A17</strain>
    </source>
</reference>
<evidence type="ECO:0000313" key="4">
    <source>
        <dbReference type="Proteomes" id="UP000002051"/>
    </source>
</evidence>
<reference evidence="2 4" key="2">
    <citation type="journal article" date="2014" name="BMC Genomics">
        <title>An improved genome release (version Mt4.0) for the model legume Medicago truncatula.</title>
        <authorList>
            <person name="Tang H."/>
            <person name="Krishnakumar V."/>
            <person name="Bidwell S."/>
            <person name="Rosen B."/>
            <person name="Chan A."/>
            <person name="Zhou S."/>
            <person name="Gentzbittel L."/>
            <person name="Childs K.L."/>
            <person name="Yandell M."/>
            <person name="Gundlach H."/>
            <person name="Mayer K.F."/>
            <person name="Schwartz D.C."/>
            <person name="Town C.D."/>
        </authorList>
    </citation>
    <scope>GENOME REANNOTATION</scope>
    <source>
        <strain evidence="2">A17</strain>
        <strain evidence="3 4">cv. Jemalong A17</strain>
    </source>
</reference>
<dbReference type="GO" id="GO:0003676">
    <property type="term" value="F:nucleic acid binding"/>
    <property type="evidence" value="ECO:0007669"/>
    <property type="project" value="InterPro"/>
</dbReference>
<dbReference type="HOGENOM" id="CLU_1176939_0_0_1"/>
<evidence type="ECO:0000313" key="3">
    <source>
        <dbReference type="EnsemblPlants" id="KEH39178"/>
    </source>
</evidence>
<feature type="region of interest" description="Disordered" evidence="1">
    <location>
        <begin position="1"/>
        <end position="164"/>
    </location>
</feature>
<feature type="compositionally biased region" description="Basic residues" evidence="1">
    <location>
        <begin position="27"/>
        <end position="36"/>
    </location>
</feature>
<dbReference type="EnsemblPlants" id="KEH39178">
    <property type="protein sequence ID" value="KEH39178"/>
    <property type="gene ID" value="MTR_2g090645"/>
</dbReference>
<feature type="compositionally biased region" description="Basic residues" evidence="1">
    <location>
        <begin position="150"/>
        <end position="161"/>
    </location>
</feature>
<sequence>MILPVNGQDLWKRTECTDLQPPPVKRQPGRPKKKRRLDASELMRDNSEMKRATYGIKCSSCKQTGHNKSTCPLPTPATNQPAPSAHAQATSQAAPSAHAHASSQPAASSQAAPSAHAHTSSQPAPSSQAAPSTQVTPQPSKTQASQQPTLKKKRSPRKRKNVDHVAANKIYSKWMCFCKLTMFLRPTQFQSIQIQKSTPLSTTPLFLISHSSTCFSSSFVFQSSTFVFQSSNPFHP</sequence>
<accession>A0A072VCI9</accession>
<evidence type="ECO:0000313" key="2">
    <source>
        <dbReference type="EMBL" id="KEH39178.1"/>
    </source>
</evidence>
<feature type="compositionally biased region" description="Basic and acidic residues" evidence="1">
    <location>
        <begin position="37"/>
        <end position="51"/>
    </location>
</feature>
<dbReference type="EMBL" id="CM001218">
    <property type="protein sequence ID" value="KEH39178.1"/>
    <property type="molecule type" value="Genomic_DNA"/>
</dbReference>
<dbReference type="SUPFAM" id="SSF57756">
    <property type="entry name" value="Retrovirus zinc finger-like domains"/>
    <property type="match status" value="1"/>
</dbReference>
<dbReference type="AlphaFoldDB" id="A0A072VCI9"/>
<dbReference type="GO" id="GO:0008270">
    <property type="term" value="F:zinc ion binding"/>
    <property type="evidence" value="ECO:0007669"/>
    <property type="project" value="InterPro"/>
</dbReference>
<feature type="compositionally biased region" description="Polar residues" evidence="1">
    <location>
        <begin position="135"/>
        <end position="149"/>
    </location>
</feature>
<gene>
    <name evidence="2" type="ordered locus">MTR_2g090645</name>
</gene>
<dbReference type="InterPro" id="IPR036875">
    <property type="entry name" value="Znf_CCHC_sf"/>
</dbReference>
<reference evidence="3" key="3">
    <citation type="submission" date="2015-04" db="UniProtKB">
        <authorList>
            <consortium name="EnsemblPlants"/>
        </authorList>
    </citation>
    <scope>IDENTIFICATION</scope>
    <source>
        <strain evidence="3">cv. Jemalong A17</strain>
    </source>
</reference>
<protein>
    <recommendedName>
        <fullName evidence="5">Transcription factor interactor and regulator CCHC(Zn) family</fullName>
    </recommendedName>
</protein>
<feature type="compositionally biased region" description="Low complexity" evidence="1">
    <location>
        <begin position="80"/>
        <end position="134"/>
    </location>
</feature>
<evidence type="ECO:0000256" key="1">
    <source>
        <dbReference type="SAM" id="MobiDB-lite"/>
    </source>
</evidence>
<proteinExistence type="predicted"/>
<dbReference type="Proteomes" id="UP000002051">
    <property type="component" value="Chromosome 2"/>
</dbReference>
<name>A0A072VCI9_MEDTR</name>